<comment type="caution">
    <text evidence="7">The sequence shown here is derived from an EMBL/GenBank/DDBJ whole genome shotgun (WGS) entry which is preliminary data.</text>
</comment>
<keyword evidence="3 6" id="KW-0812">Transmembrane</keyword>
<dbReference type="AlphaFoldDB" id="A0A846MVD0"/>
<evidence type="ECO:0000256" key="2">
    <source>
        <dbReference type="ARBA" id="ARBA00022475"/>
    </source>
</evidence>
<dbReference type="PANTHER" id="PTHR33529">
    <property type="entry name" value="SLR0882 PROTEIN-RELATED"/>
    <property type="match status" value="1"/>
</dbReference>
<feature type="transmembrane region" description="Helical" evidence="6">
    <location>
        <begin position="337"/>
        <end position="354"/>
    </location>
</feature>
<keyword evidence="8" id="KW-1185">Reference proteome</keyword>
<organism evidence="7 8">
    <name type="scientific">Rhizomicrobium palustre</name>
    <dbReference type="NCBI Taxonomy" id="189966"/>
    <lineage>
        <taxon>Bacteria</taxon>
        <taxon>Pseudomonadati</taxon>
        <taxon>Pseudomonadota</taxon>
        <taxon>Alphaproteobacteria</taxon>
        <taxon>Micropepsales</taxon>
        <taxon>Micropepsaceae</taxon>
        <taxon>Rhizomicrobium</taxon>
    </lineage>
</organism>
<evidence type="ECO:0000256" key="3">
    <source>
        <dbReference type="ARBA" id="ARBA00022692"/>
    </source>
</evidence>
<dbReference type="InterPro" id="IPR030922">
    <property type="entry name" value="LptF"/>
</dbReference>
<gene>
    <name evidence="7" type="ORF">FHS83_000338</name>
</gene>
<dbReference type="PANTHER" id="PTHR33529:SF6">
    <property type="entry name" value="YJGP_YJGQ FAMILY PERMEASE"/>
    <property type="match status" value="1"/>
</dbReference>
<name>A0A846MVD0_9PROT</name>
<comment type="subcellular location">
    <subcellularLocation>
        <location evidence="1">Cell membrane</location>
        <topology evidence="1">Multi-pass membrane protein</topology>
    </subcellularLocation>
</comment>
<keyword evidence="2" id="KW-1003">Cell membrane</keyword>
<evidence type="ECO:0000256" key="5">
    <source>
        <dbReference type="ARBA" id="ARBA00023136"/>
    </source>
</evidence>
<feature type="transmembrane region" description="Helical" evidence="6">
    <location>
        <begin position="305"/>
        <end position="325"/>
    </location>
</feature>
<feature type="transmembrane region" description="Helical" evidence="6">
    <location>
        <begin position="12"/>
        <end position="36"/>
    </location>
</feature>
<dbReference type="NCBIfam" id="TIGR04407">
    <property type="entry name" value="LptF_YjgP"/>
    <property type="match status" value="1"/>
</dbReference>
<dbReference type="GO" id="GO:0015920">
    <property type="term" value="P:lipopolysaccharide transport"/>
    <property type="evidence" value="ECO:0007669"/>
    <property type="project" value="TreeGrafter"/>
</dbReference>
<keyword evidence="4 6" id="KW-1133">Transmembrane helix</keyword>
<keyword evidence="5 6" id="KW-0472">Membrane</keyword>
<evidence type="ECO:0000256" key="1">
    <source>
        <dbReference type="ARBA" id="ARBA00004651"/>
    </source>
</evidence>
<protein>
    <submittedName>
        <fullName evidence="7">Lipopolysaccharide export system permease protein</fullName>
    </submittedName>
</protein>
<accession>A0A846MVD0</accession>
<feature type="transmembrane region" description="Helical" evidence="6">
    <location>
        <begin position="97"/>
        <end position="122"/>
    </location>
</feature>
<dbReference type="Pfam" id="PF03739">
    <property type="entry name" value="LptF_LptG"/>
    <property type="match status" value="1"/>
</dbReference>
<evidence type="ECO:0000256" key="6">
    <source>
        <dbReference type="SAM" id="Phobius"/>
    </source>
</evidence>
<dbReference type="Proteomes" id="UP000570514">
    <property type="component" value="Unassembled WGS sequence"/>
</dbReference>
<dbReference type="InterPro" id="IPR005495">
    <property type="entry name" value="LptG/LptF_permease"/>
</dbReference>
<dbReference type="RefSeq" id="WP_167080240.1">
    <property type="nucleotide sequence ID" value="NZ_BAAADC010000001.1"/>
</dbReference>
<evidence type="ECO:0000313" key="7">
    <source>
        <dbReference type="EMBL" id="NIK87020.1"/>
    </source>
</evidence>
<dbReference type="GO" id="GO:0043190">
    <property type="term" value="C:ATP-binding cassette (ABC) transporter complex"/>
    <property type="evidence" value="ECO:0007669"/>
    <property type="project" value="InterPro"/>
</dbReference>
<feature type="transmembrane region" description="Helical" evidence="6">
    <location>
        <begin position="48"/>
        <end position="77"/>
    </location>
</feature>
<evidence type="ECO:0000256" key="4">
    <source>
        <dbReference type="ARBA" id="ARBA00022989"/>
    </source>
</evidence>
<proteinExistence type="predicted"/>
<sequence length="368" mass="39848">MPKLSTYVLKQLLGPVALFAFLMTAVIWLTQALSLLDKVINRGQSATTFAYLTLLVIPSLLIIILPLAFFFGGLYALSRLQSDSELVVMASAGFSRAQMTVPVLVAAGIIMVATYACGLYLMPAGQRAMNDKLFDIRANIGASLLNEGTFNTQTKGLTVFIREIDDHGGIYGVLVHDNRNPKAPVTYLAESGQLLQTPAGARLLMQNGTIQWARKNGARLEVAKFESYPFDLDQFVNKNQAIERKTSELYLNELLSPDPKLKPKTRKAYIAEAHNRLSVPLYCIPFALIALAAVVRGSRARGAHVLRLTAACFAAVGLRIAGYGVQGMVASNNSLVFLFYVLPLLGSVAAILLLRGLHPKPALAAEAA</sequence>
<dbReference type="GO" id="GO:0055085">
    <property type="term" value="P:transmembrane transport"/>
    <property type="evidence" value="ECO:0007669"/>
    <property type="project" value="InterPro"/>
</dbReference>
<evidence type="ECO:0000313" key="8">
    <source>
        <dbReference type="Proteomes" id="UP000570514"/>
    </source>
</evidence>
<reference evidence="7 8" key="1">
    <citation type="submission" date="2020-03" db="EMBL/GenBank/DDBJ databases">
        <title>Genomic Encyclopedia of Type Strains, Phase IV (KMG-IV): sequencing the most valuable type-strain genomes for metagenomic binning, comparative biology and taxonomic classification.</title>
        <authorList>
            <person name="Goeker M."/>
        </authorList>
    </citation>
    <scope>NUCLEOTIDE SEQUENCE [LARGE SCALE GENOMIC DNA]</scope>
    <source>
        <strain evidence="7 8">DSM 19867</strain>
    </source>
</reference>
<dbReference type="EMBL" id="JAASRM010000001">
    <property type="protein sequence ID" value="NIK87020.1"/>
    <property type="molecule type" value="Genomic_DNA"/>
</dbReference>